<feature type="region of interest" description="Disordered" evidence="1">
    <location>
        <begin position="1"/>
        <end position="24"/>
    </location>
</feature>
<proteinExistence type="predicted"/>
<dbReference type="EMBL" id="JAQQAF010000051">
    <property type="protein sequence ID" value="KAJ8455444.1"/>
    <property type="molecule type" value="Genomic_DNA"/>
</dbReference>
<dbReference type="AlphaFoldDB" id="A0AAX5NH27"/>
<dbReference type="Proteomes" id="UP001222027">
    <property type="component" value="Unassembled WGS sequence"/>
</dbReference>
<name>A0AAX5NH27_ENSVE</name>
<accession>A0AAX5NH27</accession>
<evidence type="ECO:0000256" key="1">
    <source>
        <dbReference type="SAM" id="MobiDB-lite"/>
    </source>
</evidence>
<sequence>MDSPARLSVSSSGYGRRGRTYGGGHRRSTFMVVISGEIVDDSELDSILQYVWKQIYVECMYGSKDPMTDHGYEEQKRPLKR</sequence>
<evidence type="ECO:0000313" key="2">
    <source>
        <dbReference type="EMBL" id="KAJ8455444.1"/>
    </source>
</evidence>
<feature type="compositionally biased region" description="Low complexity" evidence="1">
    <location>
        <begin position="1"/>
        <end position="14"/>
    </location>
</feature>
<keyword evidence="3" id="KW-1185">Reference proteome</keyword>
<evidence type="ECO:0000313" key="3">
    <source>
        <dbReference type="Proteomes" id="UP001222027"/>
    </source>
</evidence>
<comment type="caution">
    <text evidence="2">The sequence shown here is derived from an EMBL/GenBank/DDBJ whole genome shotgun (WGS) entry which is preliminary data.</text>
</comment>
<protein>
    <submittedName>
        <fullName evidence="2">Uncharacterized protein</fullName>
    </submittedName>
</protein>
<organism evidence="2 3">
    <name type="scientific">Ensete ventricosum</name>
    <name type="common">Abyssinian banana</name>
    <name type="synonym">Musa ensete</name>
    <dbReference type="NCBI Taxonomy" id="4639"/>
    <lineage>
        <taxon>Eukaryota</taxon>
        <taxon>Viridiplantae</taxon>
        <taxon>Streptophyta</taxon>
        <taxon>Embryophyta</taxon>
        <taxon>Tracheophyta</taxon>
        <taxon>Spermatophyta</taxon>
        <taxon>Magnoliopsida</taxon>
        <taxon>Liliopsida</taxon>
        <taxon>Zingiberales</taxon>
        <taxon>Musaceae</taxon>
        <taxon>Ensete</taxon>
    </lineage>
</organism>
<gene>
    <name evidence="2" type="ORF">OPV22_035138</name>
</gene>
<reference evidence="2 3" key="1">
    <citation type="submission" date="2022-12" db="EMBL/GenBank/DDBJ databases">
        <title>Chromosome-scale assembly of the Ensete ventricosum genome.</title>
        <authorList>
            <person name="Dussert Y."/>
            <person name="Stocks J."/>
            <person name="Wendawek A."/>
            <person name="Woldeyes F."/>
            <person name="Nichols R.A."/>
            <person name="Borrell J.S."/>
        </authorList>
    </citation>
    <scope>NUCLEOTIDE SEQUENCE [LARGE SCALE GENOMIC DNA]</scope>
    <source>
        <strain evidence="3">cv. Maze</strain>
        <tissue evidence="2">Seeds</tissue>
    </source>
</reference>